<evidence type="ECO:0000259" key="4">
    <source>
        <dbReference type="PROSITE" id="PS50106"/>
    </source>
</evidence>
<dbReference type="InterPro" id="IPR036034">
    <property type="entry name" value="PDZ_sf"/>
</dbReference>
<comment type="caution">
    <text evidence="5">The sequence shown here is derived from an EMBL/GenBank/DDBJ whole genome shotgun (WGS) entry which is preliminary data.</text>
</comment>
<reference evidence="5" key="1">
    <citation type="submission" date="2021-04" db="EMBL/GenBank/DDBJ databases">
        <authorList>
            <consortium name="Molecular Ecology Group"/>
        </authorList>
    </citation>
    <scope>NUCLEOTIDE SEQUENCE</scope>
</reference>
<dbReference type="InterPro" id="IPR041489">
    <property type="entry name" value="PDZ_6"/>
</dbReference>
<proteinExistence type="predicted"/>
<dbReference type="Gene3D" id="2.30.42.10">
    <property type="match status" value="1"/>
</dbReference>
<dbReference type="InterPro" id="IPR051844">
    <property type="entry name" value="USH2_Complex_Protein"/>
</dbReference>
<feature type="domain" description="PDZ" evidence="4">
    <location>
        <begin position="86"/>
        <end position="163"/>
    </location>
</feature>
<dbReference type="GO" id="GO:0005886">
    <property type="term" value="C:plasma membrane"/>
    <property type="evidence" value="ECO:0007669"/>
    <property type="project" value="TreeGrafter"/>
</dbReference>
<dbReference type="OrthoDB" id="6161385at2759"/>
<dbReference type="Proteomes" id="UP000678393">
    <property type="component" value="Unassembled WGS sequence"/>
</dbReference>
<comment type="subcellular location">
    <subcellularLocation>
        <location evidence="1">Cell projection</location>
    </subcellularLocation>
</comment>
<keyword evidence="3" id="KW-0966">Cell projection</keyword>
<dbReference type="SMART" id="SM00228">
    <property type="entry name" value="PDZ"/>
    <property type="match status" value="1"/>
</dbReference>
<dbReference type="PANTHER" id="PTHR23116">
    <property type="entry name" value="PDZ DOMAIN CONTAINING WHIRLIN AND HARMONIN-RELATED"/>
    <property type="match status" value="1"/>
</dbReference>
<dbReference type="EMBL" id="CAJHNH020001787">
    <property type="protein sequence ID" value="CAG5124502.1"/>
    <property type="molecule type" value="Genomic_DNA"/>
</dbReference>
<organism evidence="5 6">
    <name type="scientific">Candidula unifasciata</name>
    <dbReference type="NCBI Taxonomy" id="100452"/>
    <lineage>
        <taxon>Eukaryota</taxon>
        <taxon>Metazoa</taxon>
        <taxon>Spiralia</taxon>
        <taxon>Lophotrochozoa</taxon>
        <taxon>Mollusca</taxon>
        <taxon>Gastropoda</taxon>
        <taxon>Heterobranchia</taxon>
        <taxon>Euthyneura</taxon>
        <taxon>Panpulmonata</taxon>
        <taxon>Eupulmonata</taxon>
        <taxon>Stylommatophora</taxon>
        <taxon>Helicina</taxon>
        <taxon>Helicoidea</taxon>
        <taxon>Geomitridae</taxon>
        <taxon>Candidula</taxon>
    </lineage>
</organism>
<sequence length="326" mass="36443">MSVVAALKQYAEDRNMVILCGALNDVLDTKSQRNVLTHIRLLIPPVKRPQFDELMSFNRSQLMPLNNDSTGTVSAEIAHHLGHRKVFQVVREADSFGFVIRSSCPAFIESVDPGGAAEKAGLQAGDYLIKLNGIDVRETDHDRLIELLRDSGSSPTLEVLRCGKAASSSNSTVSSSSSLSSHSSVDNILFGGAITDKDGNTFTEKAQFLLTPKEQNILKRAIRNYIIKKDIIELHRSVSAILDAPSKRMLWTFVFVLLSTPHREYVSHHVNIPFDILMAEKKANLDSDKPDLEDFPPSFEQHADFLLTNAEKFQFKKSLEMYKRNQ</sequence>
<accession>A0A8S3ZC07</accession>
<gene>
    <name evidence="5" type="ORF">CUNI_LOCUS10060</name>
</gene>
<name>A0A8S3ZC07_9EUPU</name>
<dbReference type="GO" id="GO:0042995">
    <property type="term" value="C:cell projection"/>
    <property type="evidence" value="ECO:0007669"/>
    <property type="project" value="UniProtKB-SubCell"/>
</dbReference>
<evidence type="ECO:0000256" key="1">
    <source>
        <dbReference type="ARBA" id="ARBA00004316"/>
    </source>
</evidence>
<dbReference type="SUPFAM" id="SSF50156">
    <property type="entry name" value="PDZ domain-like"/>
    <property type="match status" value="1"/>
</dbReference>
<evidence type="ECO:0000313" key="6">
    <source>
        <dbReference type="Proteomes" id="UP000678393"/>
    </source>
</evidence>
<dbReference type="PROSITE" id="PS50106">
    <property type="entry name" value="PDZ"/>
    <property type="match status" value="1"/>
</dbReference>
<dbReference type="AlphaFoldDB" id="A0A8S3ZC07"/>
<evidence type="ECO:0000256" key="2">
    <source>
        <dbReference type="ARBA" id="ARBA00022737"/>
    </source>
</evidence>
<protein>
    <recommendedName>
        <fullName evidence="4">PDZ domain-containing protein</fullName>
    </recommendedName>
</protein>
<dbReference type="Pfam" id="PF17820">
    <property type="entry name" value="PDZ_6"/>
    <property type="match status" value="1"/>
</dbReference>
<keyword evidence="6" id="KW-1185">Reference proteome</keyword>
<keyword evidence="2" id="KW-0677">Repeat</keyword>
<evidence type="ECO:0000256" key="3">
    <source>
        <dbReference type="ARBA" id="ARBA00023273"/>
    </source>
</evidence>
<dbReference type="Gene3D" id="1.20.1160.20">
    <property type="match status" value="2"/>
</dbReference>
<dbReference type="PANTHER" id="PTHR23116:SF29">
    <property type="entry name" value="PDZ DOMAIN-CONTAINING PROTEIN 7"/>
    <property type="match status" value="1"/>
</dbReference>
<dbReference type="InterPro" id="IPR001478">
    <property type="entry name" value="PDZ"/>
</dbReference>
<evidence type="ECO:0000313" key="5">
    <source>
        <dbReference type="EMBL" id="CAG5124502.1"/>
    </source>
</evidence>